<evidence type="ECO:0000256" key="2">
    <source>
        <dbReference type="ARBA" id="ARBA00023043"/>
    </source>
</evidence>
<sequence>MFKRNAPETPRLSSTETKKPKILFNMTTSEAAASSSSSVVRDDDQHQEQPLEPRLFLGLNEPDTQENTALLGFPIVSDDDRYCWEALVHSHLPNRYVCDNKKTNREWQGFYQDAINTLIDSFSDSEVKEIAHKLFSPEAIDTIVDLSDNEQSIFFNAIIEKLEGLMKDNDYRSTRDLAILIYYRLPRNLTTILYEQAITGHTSLSNLHWALICHHPLSNDMSTDINKVSCTPAIHLTTCFNDPQLIHHLKNLGADLDLKNLRGTTACYLAAQMGLTTVINVLIAEGVNVNLSWDGYTPLWVAAGNGHIEIVNRLLEAGALVNQPDDYNRTPLWVAAGNGHIEIVNRLLEAGALVNQPDDYNRTPLWVAAGNGHIEVVRRLLQVREIDVNHLDDYSESPLWAAVAEGGLETVNCLLQTGRIAVNQQNIRGKTPLFAAANRGHTDILNSLLQAGGDINLPSDMDVSPLYTAAINNRTEVIKTLAIHGAIDHEKSVLRYAIEEKKTEVIDAFFAGGLHFSPDDMDTFPWLAEEISRRSQANTNTRQSSLAGRSLFAYENALRDPNEIPAETLDKLGRLCHMPIGYAPDGTWFMDKAIAGDKDALAYLQTYDDKVPGSLACWFKQAGSKLAPFRLALKLVTARTAQTIELSVKEEQDFYSGHIDNLDDLCNRYDCDLLIDWLNKLIVAPEMEAFSVVCLKFSNKILSHQITTLKQDRHRIAMLEQTVSQLMSHKTEKKTIPASQRQITDFFKFDKNPDSSPVASSSSGP</sequence>
<dbReference type="PROSITE" id="PS50297">
    <property type="entry name" value="ANK_REP_REGION"/>
    <property type="match status" value="4"/>
</dbReference>
<keyword evidence="1" id="KW-0677">Repeat</keyword>
<evidence type="ECO:0000313" key="6">
    <source>
        <dbReference type="Proteomes" id="UP000044071"/>
    </source>
</evidence>
<keyword evidence="5" id="KW-0808">Transferase</keyword>
<dbReference type="Pfam" id="PF13637">
    <property type="entry name" value="Ank_4"/>
    <property type="match status" value="1"/>
</dbReference>
<dbReference type="Pfam" id="PF12796">
    <property type="entry name" value="Ank_2"/>
    <property type="match status" value="2"/>
</dbReference>
<dbReference type="eggNOG" id="COG0666">
    <property type="taxonomic scope" value="Bacteria"/>
</dbReference>
<reference evidence="5 6" key="1">
    <citation type="submission" date="2014-06" db="EMBL/GenBank/DDBJ databases">
        <authorList>
            <person name="Urmite Genomes Urmite Genomes"/>
        </authorList>
    </citation>
    <scope>NUCLEOTIDE SEQUENCE [LARGE SCALE GENOMIC DNA]</scope>
</reference>
<organism evidence="5 6">
    <name type="scientific">Legionella massiliensis</name>
    <dbReference type="NCBI Taxonomy" id="1034943"/>
    <lineage>
        <taxon>Bacteria</taxon>
        <taxon>Pseudomonadati</taxon>
        <taxon>Pseudomonadota</taxon>
        <taxon>Gammaproteobacteria</taxon>
        <taxon>Legionellales</taxon>
        <taxon>Legionellaceae</taxon>
        <taxon>Legionella</taxon>
    </lineage>
</organism>
<dbReference type="AlphaFoldDB" id="A0A078L537"/>
<dbReference type="SMART" id="SM00248">
    <property type="entry name" value="ANK"/>
    <property type="match status" value="8"/>
</dbReference>
<dbReference type="GO" id="GO:0016740">
    <property type="term" value="F:transferase activity"/>
    <property type="evidence" value="ECO:0007669"/>
    <property type="project" value="UniProtKB-KW"/>
</dbReference>
<keyword evidence="2 3" id="KW-0040">ANK repeat</keyword>
<dbReference type="PANTHER" id="PTHR24173">
    <property type="entry name" value="ANKYRIN REPEAT CONTAINING"/>
    <property type="match status" value="1"/>
</dbReference>
<dbReference type="GO" id="GO:0006511">
    <property type="term" value="P:ubiquitin-dependent protein catabolic process"/>
    <property type="evidence" value="ECO:0007669"/>
    <property type="project" value="TreeGrafter"/>
</dbReference>
<accession>A0A078L537</accession>
<dbReference type="SUPFAM" id="SSF48403">
    <property type="entry name" value="Ankyrin repeat"/>
    <property type="match status" value="1"/>
</dbReference>
<evidence type="ECO:0000256" key="1">
    <source>
        <dbReference type="ARBA" id="ARBA00022737"/>
    </source>
</evidence>
<evidence type="ECO:0000256" key="4">
    <source>
        <dbReference type="SAM" id="MobiDB-lite"/>
    </source>
</evidence>
<dbReference type="GO" id="GO:0000151">
    <property type="term" value="C:ubiquitin ligase complex"/>
    <property type="evidence" value="ECO:0007669"/>
    <property type="project" value="TreeGrafter"/>
</dbReference>
<dbReference type="OrthoDB" id="5630807at2"/>
<feature type="repeat" description="ANK" evidence="3">
    <location>
        <begin position="428"/>
        <end position="460"/>
    </location>
</feature>
<feature type="repeat" description="ANK" evidence="3">
    <location>
        <begin position="294"/>
        <end position="326"/>
    </location>
</feature>
<evidence type="ECO:0000313" key="5">
    <source>
        <dbReference type="EMBL" id="CDZ79184.1"/>
    </source>
</evidence>
<protein>
    <submittedName>
        <fullName evidence="5">Phosphocholine transferase AnkX</fullName>
    </submittedName>
</protein>
<dbReference type="RefSeq" id="WP_052403356.1">
    <property type="nucleotide sequence ID" value="NZ_CCVW01000004.1"/>
</dbReference>
<name>A0A078L537_9GAMM</name>
<dbReference type="PROSITE" id="PS50088">
    <property type="entry name" value="ANK_REPEAT"/>
    <property type="match status" value="5"/>
</dbReference>
<feature type="repeat" description="ANK" evidence="3">
    <location>
        <begin position="360"/>
        <end position="393"/>
    </location>
</feature>
<evidence type="ECO:0000256" key="3">
    <source>
        <dbReference type="PROSITE-ProRule" id="PRU00023"/>
    </source>
</evidence>
<dbReference type="InterPro" id="IPR002110">
    <property type="entry name" value="Ankyrin_rpt"/>
</dbReference>
<feature type="repeat" description="ANK" evidence="3">
    <location>
        <begin position="327"/>
        <end position="359"/>
    </location>
</feature>
<proteinExistence type="predicted"/>
<dbReference type="Gene3D" id="1.25.40.20">
    <property type="entry name" value="Ankyrin repeat-containing domain"/>
    <property type="match status" value="2"/>
</dbReference>
<dbReference type="STRING" id="1034943.BN59_03502"/>
<feature type="region of interest" description="Disordered" evidence="4">
    <location>
        <begin position="1"/>
        <end position="47"/>
    </location>
</feature>
<dbReference type="Proteomes" id="UP000044071">
    <property type="component" value="Unassembled WGS sequence"/>
</dbReference>
<feature type="repeat" description="ANK" evidence="3">
    <location>
        <begin position="262"/>
        <end position="294"/>
    </location>
</feature>
<gene>
    <name evidence="5" type="primary">ankX_9</name>
    <name evidence="5" type="ORF">BN59_03502</name>
</gene>
<dbReference type="PRINTS" id="PR01415">
    <property type="entry name" value="ANKYRIN"/>
</dbReference>
<dbReference type="InterPro" id="IPR036770">
    <property type="entry name" value="Ankyrin_rpt-contain_sf"/>
</dbReference>
<dbReference type="PANTHER" id="PTHR24173:SF27">
    <property type="entry name" value="ANKYRIN REPEAT AND SOCS BOX PROTEIN 1"/>
    <property type="match status" value="1"/>
</dbReference>
<feature type="compositionally biased region" description="Low complexity" evidence="4">
    <location>
        <begin position="29"/>
        <end position="38"/>
    </location>
</feature>
<dbReference type="EMBL" id="CCSB01000004">
    <property type="protein sequence ID" value="CDZ79184.1"/>
    <property type="molecule type" value="Genomic_DNA"/>
</dbReference>
<keyword evidence="6" id="KW-1185">Reference proteome</keyword>